<protein>
    <submittedName>
        <fullName evidence="1">D-glucuronyl c5-epimerase</fullName>
    </submittedName>
</protein>
<gene>
    <name evidence="1" type="ORF">PoB_006910600</name>
</gene>
<name>A0AAV4DFK2_9GAST</name>
<keyword evidence="2" id="KW-1185">Reference proteome</keyword>
<dbReference type="AlphaFoldDB" id="A0AAV4DFK2"/>
<proteinExistence type="predicted"/>
<reference evidence="1 2" key="1">
    <citation type="journal article" date="2021" name="Elife">
        <title>Chloroplast acquisition without the gene transfer in kleptoplastic sea slugs, Plakobranchus ocellatus.</title>
        <authorList>
            <person name="Maeda T."/>
            <person name="Takahashi S."/>
            <person name="Yoshida T."/>
            <person name="Shimamura S."/>
            <person name="Takaki Y."/>
            <person name="Nagai Y."/>
            <person name="Toyoda A."/>
            <person name="Suzuki Y."/>
            <person name="Arimoto A."/>
            <person name="Ishii H."/>
            <person name="Satoh N."/>
            <person name="Nishiyama T."/>
            <person name="Hasebe M."/>
            <person name="Maruyama T."/>
            <person name="Minagawa J."/>
            <person name="Obokata J."/>
            <person name="Shigenobu S."/>
        </authorList>
    </citation>
    <scope>NUCLEOTIDE SEQUENCE [LARGE SCALE GENOMIC DNA]</scope>
</reference>
<dbReference type="EMBL" id="BLXT01007807">
    <property type="protein sequence ID" value="GFO42601.1"/>
    <property type="molecule type" value="Genomic_DNA"/>
</dbReference>
<evidence type="ECO:0000313" key="2">
    <source>
        <dbReference type="Proteomes" id="UP000735302"/>
    </source>
</evidence>
<accession>A0AAV4DFK2</accession>
<dbReference type="Proteomes" id="UP000735302">
    <property type="component" value="Unassembled WGS sequence"/>
</dbReference>
<evidence type="ECO:0000313" key="1">
    <source>
        <dbReference type="EMBL" id="GFO42601.1"/>
    </source>
</evidence>
<comment type="caution">
    <text evidence="1">The sequence shown here is derived from an EMBL/GenBank/DDBJ whole genome shotgun (WGS) entry which is preliminary data.</text>
</comment>
<sequence length="210" mass="23755">MGFNTIESTDKIGFNTIEDTNKLYGEQKKIKGKELSELSYSYDKVNSPTPVYEPGGAFLNFKCYHVEVRGMLKCVTASEGWGSNLAAGRLRISGGTHVDFLGRLRITDGTQVDFLGRLRISDGTQVNFSGRLRITDGTQVDFSGRLRNSDGTQVNFPRRLRIFDGTHVDFPRRLRITDITQVDFHGRLRVVDRIRASCFEISELLMIFHP</sequence>
<organism evidence="1 2">
    <name type="scientific">Plakobranchus ocellatus</name>
    <dbReference type="NCBI Taxonomy" id="259542"/>
    <lineage>
        <taxon>Eukaryota</taxon>
        <taxon>Metazoa</taxon>
        <taxon>Spiralia</taxon>
        <taxon>Lophotrochozoa</taxon>
        <taxon>Mollusca</taxon>
        <taxon>Gastropoda</taxon>
        <taxon>Heterobranchia</taxon>
        <taxon>Euthyneura</taxon>
        <taxon>Panpulmonata</taxon>
        <taxon>Sacoglossa</taxon>
        <taxon>Placobranchoidea</taxon>
        <taxon>Plakobranchidae</taxon>
        <taxon>Plakobranchus</taxon>
    </lineage>
</organism>